<dbReference type="InterPro" id="IPR007052">
    <property type="entry name" value="CS_dom"/>
</dbReference>
<keyword evidence="4" id="KW-1133">Transmembrane helix</keyword>
<comment type="caution">
    <text evidence="6">The sequence shown here is derived from an EMBL/GenBank/DDBJ whole genome shotgun (WGS) entry which is preliminary data.</text>
</comment>
<evidence type="ECO:0000313" key="6">
    <source>
        <dbReference type="EMBL" id="OLP83812.1"/>
    </source>
</evidence>
<dbReference type="PANTHER" id="PTHR12356:SF3">
    <property type="entry name" value="NUCLEAR MIGRATION PROTEIN NUDC"/>
    <property type="match status" value="1"/>
</dbReference>
<dbReference type="AlphaFoldDB" id="A0A1Q9CLL2"/>
<organism evidence="6 7">
    <name type="scientific">Symbiodinium microadriaticum</name>
    <name type="common">Dinoflagellate</name>
    <name type="synonym">Zooxanthella microadriatica</name>
    <dbReference type="NCBI Taxonomy" id="2951"/>
    <lineage>
        <taxon>Eukaryota</taxon>
        <taxon>Sar</taxon>
        <taxon>Alveolata</taxon>
        <taxon>Dinophyceae</taxon>
        <taxon>Suessiales</taxon>
        <taxon>Symbiodiniaceae</taxon>
        <taxon>Symbiodinium</taxon>
    </lineage>
</organism>
<dbReference type="InterPro" id="IPR008978">
    <property type="entry name" value="HSP20-like_chaperone"/>
</dbReference>
<dbReference type="OMA" id="NADECTW"/>
<dbReference type="Proteomes" id="UP000186817">
    <property type="component" value="Unassembled WGS sequence"/>
</dbReference>
<accession>A0A1Q9CLL2</accession>
<feature type="region of interest" description="Disordered" evidence="3">
    <location>
        <begin position="235"/>
        <end position="257"/>
    </location>
</feature>
<comment type="subcellular location">
    <subcellularLocation>
        <location evidence="1">Cytoplasm</location>
    </subcellularLocation>
</comment>
<dbReference type="PROSITE" id="PS51203">
    <property type="entry name" value="CS"/>
    <property type="match status" value="1"/>
</dbReference>
<keyword evidence="7" id="KW-1185">Reference proteome</keyword>
<dbReference type="PANTHER" id="PTHR12356">
    <property type="entry name" value="NUCLEAR MOVEMENT PROTEIN NUDC"/>
    <property type="match status" value="1"/>
</dbReference>
<evidence type="ECO:0000259" key="5">
    <source>
        <dbReference type="PROSITE" id="PS51203"/>
    </source>
</evidence>
<protein>
    <submittedName>
        <fullName evidence="6">NudC domain-containing protein 1</fullName>
    </submittedName>
</protein>
<gene>
    <name evidence="6" type="primary">nudcd1</name>
    <name evidence="6" type="ORF">AK812_SmicGene35377</name>
</gene>
<keyword evidence="2" id="KW-0963">Cytoplasm</keyword>
<proteinExistence type="predicted"/>
<dbReference type="GO" id="GO:0005737">
    <property type="term" value="C:cytoplasm"/>
    <property type="evidence" value="ECO:0007669"/>
    <property type="project" value="UniProtKB-SubCell"/>
</dbReference>
<dbReference type="OrthoDB" id="428655at2759"/>
<keyword evidence="4" id="KW-0812">Transmembrane</keyword>
<name>A0A1Q9CLL2_SYMMI</name>
<dbReference type="GO" id="GO:0006457">
    <property type="term" value="P:protein folding"/>
    <property type="evidence" value="ECO:0007669"/>
    <property type="project" value="TreeGrafter"/>
</dbReference>
<evidence type="ECO:0000256" key="2">
    <source>
        <dbReference type="ARBA" id="ARBA00022490"/>
    </source>
</evidence>
<evidence type="ECO:0000313" key="7">
    <source>
        <dbReference type="Proteomes" id="UP000186817"/>
    </source>
</evidence>
<evidence type="ECO:0000256" key="3">
    <source>
        <dbReference type="SAM" id="MobiDB-lite"/>
    </source>
</evidence>
<keyword evidence="4" id="KW-0472">Membrane</keyword>
<dbReference type="InterPro" id="IPR037898">
    <property type="entry name" value="NudC_fam"/>
</dbReference>
<evidence type="ECO:0000256" key="1">
    <source>
        <dbReference type="ARBA" id="ARBA00004496"/>
    </source>
</evidence>
<dbReference type="EMBL" id="LSRX01001090">
    <property type="protein sequence ID" value="OLP83812.1"/>
    <property type="molecule type" value="Genomic_DNA"/>
</dbReference>
<dbReference type="Gene3D" id="2.60.40.790">
    <property type="match status" value="1"/>
</dbReference>
<sequence length="345" mass="37018">MVHSMGKGGVLQAARGIDAAASRLIAAPAMAAWLLVVGVVIAVGLVISSAFSFWLALRQPDSLEELGVKPTYPRNALPEDKIQAYQQLKSKLQGEFAKDMAGDQWVCKLPPHAKDLLKYRLMQRAIGDMSLLQKIDADARGYWKLFSKGIITSKFWNSVLAAERELSQEIEALKLEALAIEPLQDPQGIVSEAMQLVVRYGDKIWEKFPEPPENPGGAAMAAAAKAVAAAGGMPRPGVPPAFAPTPGPPPPQQGGSTEAYKWRQDTEEVEISVHVPSDAAKADIKVQFQPKSLKVLHCGRTLVEGALAAPCCPEGCTWTLSKGALVVTLEKASPKPWPGLFAAKT</sequence>
<feature type="compositionally biased region" description="Pro residues" evidence="3">
    <location>
        <begin position="236"/>
        <end position="252"/>
    </location>
</feature>
<feature type="domain" description="CS" evidence="5">
    <location>
        <begin position="255"/>
        <end position="341"/>
    </location>
</feature>
<feature type="transmembrane region" description="Helical" evidence="4">
    <location>
        <begin position="32"/>
        <end position="57"/>
    </location>
</feature>
<reference evidence="6 7" key="1">
    <citation type="submission" date="2016-02" db="EMBL/GenBank/DDBJ databases">
        <title>Genome analysis of coral dinoflagellate symbionts highlights evolutionary adaptations to a symbiotic lifestyle.</title>
        <authorList>
            <person name="Aranda M."/>
            <person name="Li Y."/>
            <person name="Liew Y.J."/>
            <person name="Baumgarten S."/>
            <person name="Simakov O."/>
            <person name="Wilson M."/>
            <person name="Piel J."/>
            <person name="Ashoor H."/>
            <person name="Bougouffa S."/>
            <person name="Bajic V.B."/>
            <person name="Ryu T."/>
            <person name="Ravasi T."/>
            <person name="Bayer T."/>
            <person name="Micklem G."/>
            <person name="Kim H."/>
            <person name="Bhak J."/>
            <person name="Lajeunesse T.C."/>
            <person name="Voolstra C.R."/>
        </authorList>
    </citation>
    <scope>NUCLEOTIDE SEQUENCE [LARGE SCALE GENOMIC DNA]</scope>
    <source>
        <strain evidence="6 7">CCMP2467</strain>
    </source>
</reference>
<dbReference type="CDD" id="cd06467">
    <property type="entry name" value="p23_NUDC_like"/>
    <property type="match status" value="1"/>
</dbReference>
<evidence type="ECO:0000256" key="4">
    <source>
        <dbReference type="SAM" id="Phobius"/>
    </source>
</evidence>
<dbReference type="SUPFAM" id="SSF49764">
    <property type="entry name" value="HSP20-like chaperones"/>
    <property type="match status" value="1"/>
</dbReference>
<dbReference type="GO" id="GO:0051082">
    <property type="term" value="F:unfolded protein binding"/>
    <property type="evidence" value="ECO:0007669"/>
    <property type="project" value="TreeGrafter"/>
</dbReference>
<dbReference type="Pfam" id="PF04969">
    <property type="entry name" value="CS"/>
    <property type="match status" value="1"/>
</dbReference>